<evidence type="ECO:0000256" key="4">
    <source>
        <dbReference type="ARBA" id="ARBA00024433"/>
    </source>
</evidence>
<evidence type="ECO:0000256" key="5">
    <source>
        <dbReference type="SAM" id="MobiDB-lite"/>
    </source>
</evidence>
<dbReference type="SUPFAM" id="SSF52075">
    <property type="entry name" value="Outer arm dynein light chain 1"/>
    <property type="match status" value="1"/>
</dbReference>
<feature type="compositionally biased region" description="Basic and acidic residues" evidence="5">
    <location>
        <begin position="8"/>
        <end position="18"/>
    </location>
</feature>
<dbReference type="Gene3D" id="3.80.10.10">
    <property type="entry name" value="Ribonuclease Inhibitor"/>
    <property type="match status" value="3"/>
</dbReference>
<protein>
    <recommendedName>
        <fullName evidence="4">Dynein axonemal assembly factor 1 homolog</fullName>
    </recommendedName>
</protein>
<evidence type="ECO:0000313" key="7">
    <source>
        <dbReference type="Proteomes" id="UP000887116"/>
    </source>
</evidence>
<dbReference type="SMART" id="SM00369">
    <property type="entry name" value="LRR_TYP"/>
    <property type="match status" value="4"/>
</dbReference>
<comment type="caution">
    <text evidence="6">The sequence shown here is derived from an EMBL/GenBank/DDBJ whole genome shotgun (WGS) entry which is preliminary data.</text>
</comment>
<evidence type="ECO:0000313" key="6">
    <source>
        <dbReference type="EMBL" id="GFQ78086.1"/>
    </source>
</evidence>
<gene>
    <name evidence="6" type="primary">Lrrc49</name>
    <name evidence="6" type="ORF">TNCT_640951</name>
</gene>
<keyword evidence="2" id="KW-0433">Leucine-rich repeat</keyword>
<feature type="region of interest" description="Disordered" evidence="5">
    <location>
        <begin position="111"/>
        <end position="132"/>
    </location>
</feature>
<feature type="compositionally biased region" description="Polar residues" evidence="5">
    <location>
        <begin position="41"/>
        <end position="55"/>
    </location>
</feature>
<dbReference type="PROSITE" id="PS51450">
    <property type="entry name" value="LRR"/>
    <property type="match status" value="5"/>
</dbReference>
<organism evidence="6 7">
    <name type="scientific">Trichonephila clavata</name>
    <name type="common">Joro spider</name>
    <name type="synonym">Nephila clavata</name>
    <dbReference type="NCBI Taxonomy" id="2740835"/>
    <lineage>
        <taxon>Eukaryota</taxon>
        <taxon>Metazoa</taxon>
        <taxon>Ecdysozoa</taxon>
        <taxon>Arthropoda</taxon>
        <taxon>Chelicerata</taxon>
        <taxon>Arachnida</taxon>
        <taxon>Araneae</taxon>
        <taxon>Araneomorphae</taxon>
        <taxon>Entelegynae</taxon>
        <taxon>Araneoidea</taxon>
        <taxon>Nephilidae</taxon>
        <taxon>Trichonephila</taxon>
    </lineage>
</organism>
<feature type="compositionally biased region" description="Low complexity" evidence="5">
    <location>
        <begin position="77"/>
        <end position="98"/>
    </location>
</feature>
<evidence type="ECO:0000256" key="3">
    <source>
        <dbReference type="ARBA" id="ARBA00022737"/>
    </source>
</evidence>
<dbReference type="InterPro" id="IPR032675">
    <property type="entry name" value="LRR_dom_sf"/>
</dbReference>
<dbReference type="AlphaFoldDB" id="A0A8X6FFG0"/>
<dbReference type="SMART" id="SM00365">
    <property type="entry name" value="LRR_SD22"/>
    <property type="match status" value="7"/>
</dbReference>
<dbReference type="SUPFAM" id="SSF52058">
    <property type="entry name" value="L domain-like"/>
    <property type="match status" value="1"/>
</dbReference>
<dbReference type="PANTHER" id="PTHR45973:SF35">
    <property type="entry name" value="LEUCINE-RICH REPEAT-CONTAINING PROTEIN 43"/>
    <property type="match status" value="1"/>
</dbReference>
<evidence type="ECO:0000256" key="2">
    <source>
        <dbReference type="ARBA" id="ARBA00022614"/>
    </source>
</evidence>
<dbReference type="GO" id="GO:0005929">
    <property type="term" value="C:cilium"/>
    <property type="evidence" value="ECO:0007669"/>
    <property type="project" value="UniProtKB-SubCell"/>
</dbReference>
<feature type="region of interest" description="Disordered" evidence="5">
    <location>
        <begin position="1"/>
        <end position="98"/>
    </location>
</feature>
<feature type="compositionally biased region" description="Low complexity" evidence="5">
    <location>
        <begin position="115"/>
        <end position="125"/>
    </location>
</feature>
<evidence type="ECO:0000256" key="1">
    <source>
        <dbReference type="ARBA" id="ARBA00003843"/>
    </source>
</evidence>
<keyword evidence="3" id="KW-0677">Repeat</keyword>
<dbReference type="OrthoDB" id="6425434at2759"/>
<dbReference type="InterPro" id="IPR003591">
    <property type="entry name" value="Leu-rich_rpt_typical-subtyp"/>
</dbReference>
<proteinExistence type="predicted"/>
<name>A0A8X6FFG0_TRICU</name>
<comment type="function">
    <text evidence="1">Cilium-specific protein required for cilia structures.</text>
</comment>
<dbReference type="InterPro" id="IPR001611">
    <property type="entry name" value="Leu-rich_rpt"/>
</dbReference>
<dbReference type="EMBL" id="BMAO01011972">
    <property type="protein sequence ID" value="GFQ78086.1"/>
    <property type="molecule type" value="Genomic_DNA"/>
</dbReference>
<dbReference type="Proteomes" id="UP000887116">
    <property type="component" value="Unassembled WGS sequence"/>
</dbReference>
<dbReference type="PANTHER" id="PTHR45973">
    <property type="entry name" value="PROTEIN PHOSPHATASE 1 REGULATORY SUBUNIT SDS22-RELATED"/>
    <property type="match status" value="1"/>
</dbReference>
<dbReference type="Pfam" id="PF14580">
    <property type="entry name" value="LRR_9"/>
    <property type="match status" value="1"/>
</dbReference>
<reference evidence="6" key="1">
    <citation type="submission" date="2020-07" db="EMBL/GenBank/DDBJ databases">
        <title>Multicomponent nature underlies the extraordinary mechanical properties of spider dragline silk.</title>
        <authorList>
            <person name="Kono N."/>
            <person name="Nakamura H."/>
            <person name="Mori M."/>
            <person name="Yoshida Y."/>
            <person name="Ohtoshi R."/>
            <person name="Malay A.D."/>
            <person name="Moran D.A.P."/>
            <person name="Tomita M."/>
            <person name="Numata K."/>
            <person name="Arakawa K."/>
        </authorList>
    </citation>
    <scope>NUCLEOTIDE SEQUENCE</scope>
</reference>
<dbReference type="InterPro" id="IPR050576">
    <property type="entry name" value="Cilia_flagella_integrity"/>
</dbReference>
<keyword evidence="7" id="KW-1185">Reference proteome</keyword>
<accession>A0A8X6FFG0</accession>
<sequence length="828" mass="92603">MQSRKNHEKTTKAPKEADIQVSGLSVVISQGKVNVTEKTKQTSSKVASKSQTSKASPRRKFQTRADDIKNVQSTLHRNQSPSPSRGSSRASSSPVSSTSYISDACTSLSKVEDPTTATSTSISSSPVNAGPSSYRAQWVLSRKLSGRSRFSELQGKSKVAVRVADDGKIYIKRSSDERSLDPDRLLLDRCNLTHCPIIEGEELLHLLNLQQNQITVIENFDVFSNLKFLDLSDNLIEQISGLDALSSLRMLILARNRIGSIDGLQRSQHLDVLDLSGNEIKEICNINHLTELRVLNLSSNQITHITGMRGLKSLVELNLSKNFISEVCEVDVLPRLQRLFLSQNSIERFEDMYSVSNIPLLCDLTLEGCPLTAFPNYRHLILYNIPQLKVLDTRRALDEERRTAHSLMRKEEQKRQEGIRLAKVKEAKVKAIATARQLWETSCKEPASTTPQEIPTSVSSIASAVPLHLLASRYNRSFSEEEEDMFCSCCGGQGIDCSECDGGKSRIISNGIMQKSKKPKVRSQKRGQDLKSNKKIRPSLSLDLEIADSKLTYLAEVEFGNLQLYGPGAVAATISHAWAPQTVSLIHRVSFHFVVFDDIVYLLGKMKTQFPNIEAASFECACLESLPQLNALGQIPGLKNLVIESEGNPILQLSLWRMYAVYRLSPTIEEINGSMVTELERNKAEEIFGGLGFAASLLLPKYRLSSLLNSPRVKQMFLKEKGYSPNSLQRQPDSQVAAEVMKATFTYNPDFEFSLPGCKTTAKKIIQKNIVCVHEIMKKRLVFQRLWPSMFLGIVNDALEDYIDLNRHMKLSMQSLLKKCKSLEENLD</sequence>